<dbReference type="GO" id="GO:0022857">
    <property type="term" value="F:transmembrane transporter activity"/>
    <property type="evidence" value="ECO:0007669"/>
    <property type="project" value="InterPro"/>
</dbReference>
<feature type="transmembrane region" description="Helical" evidence="2">
    <location>
        <begin position="403"/>
        <end position="433"/>
    </location>
</feature>
<dbReference type="PANTHER" id="PTHR31082">
    <property type="entry name" value="PHEROMONE-REGULATED MEMBRANE PROTEIN 10"/>
    <property type="match status" value="1"/>
</dbReference>
<feature type="transmembrane region" description="Helical" evidence="2">
    <location>
        <begin position="370"/>
        <end position="397"/>
    </location>
</feature>
<evidence type="ECO:0000259" key="3">
    <source>
        <dbReference type="Pfam" id="PF06738"/>
    </source>
</evidence>
<feature type="transmembrane region" description="Helical" evidence="2">
    <location>
        <begin position="347"/>
        <end position="363"/>
    </location>
</feature>
<feature type="transmembrane region" description="Helical" evidence="2">
    <location>
        <begin position="318"/>
        <end position="335"/>
    </location>
</feature>
<organism evidence="4 5">
    <name type="scientific">Cylindrobasidium torrendii FP15055 ss-10</name>
    <dbReference type="NCBI Taxonomy" id="1314674"/>
    <lineage>
        <taxon>Eukaryota</taxon>
        <taxon>Fungi</taxon>
        <taxon>Dikarya</taxon>
        <taxon>Basidiomycota</taxon>
        <taxon>Agaricomycotina</taxon>
        <taxon>Agaricomycetes</taxon>
        <taxon>Agaricomycetidae</taxon>
        <taxon>Agaricales</taxon>
        <taxon>Marasmiineae</taxon>
        <taxon>Physalacriaceae</taxon>
        <taxon>Cylindrobasidium</taxon>
    </lineage>
</organism>
<keyword evidence="2" id="KW-0812">Transmembrane</keyword>
<feature type="transmembrane region" description="Helical" evidence="2">
    <location>
        <begin position="290"/>
        <end position="311"/>
    </location>
</feature>
<evidence type="ECO:0000313" key="4">
    <source>
        <dbReference type="EMBL" id="KIY72332.1"/>
    </source>
</evidence>
<keyword evidence="2" id="KW-0472">Membrane</keyword>
<dbReference type="OrthoDB" id="413008at2759"/>
<keyword evidence="2" id="KW-1133">Transmembrane helix</keyword>
<evidence type="ECO:0000313" key="5">
    <source>
        <dbReference type="Proteomes" id="UP000054007"/>
    </source>
</evidence>
<dbReference type="Pfam" id="PF06738">
    <property type="entry name" value="ThrE"/>
    <property type="match status" value="1"/>
</dbReference>
<dbReference type="PANTHER" id="PTHR31082:SF4">
    <property type="entry name" value="PHEROMONE-REGULATED MEMBRANE PROTEIN 10"/>
    <property type="match status" value="1"/>
</dbReference>
<feature type="transmembrane region" description="Helical" evidence="2">
    <location>
        <begin position="236"/>
        <end position="257"/>
    </location>
</feature>
<feature type="transmembrane region" description="Helical" evidence="2">
    <location>
        <begin position="202"/>
        <end position="224"/>
    </location>
</feature>
<dbReference type="InterPro" id="IPR010619">
    <property type="entry name" value="ThrE-like_N"/>
</dbReference>
<dbReference type="AlphaFoldDB" id="A0A0D7BPI9"/>
<keyword evidence="5" id="KW-1185">Reference proteome</keyword>
<proteinExistence type="inferred from homology"/>
<protein>
    <submittedName>
        <fullName evidence="4">DUF1212-domain-containing protein</fullName>
    </submittedName>
</protein>
<feature type="transmembrane region" description="Helical" evidence="2">
    <location>
        <begin position="121"/>
        <end position="144"/>
    </location>
</feature>
<evidence type="ECO:0000256" key="1">
    <source>
        <dbReference type="ARBA" id="ARBA00034125"/>
    </source>
</evidence>
<reference evidence="4 5" key="1">
    <citation type="journal article" date="2015" name="Fungal Genet. Biol.">
        <title>Evolution of novel wood decay mechanisms in Agaricales revealed by the genome sequences of Fistulina hepatica and Cylindrobasidium torrendii.</title>
        <authorList>
            <person name="Floudas D."/>
            <person name="Held B.W."/>
            <person name="Riley R."/>
            <person name="Nagy L.G."/>
            <person name="Koehler G."/>
            <person name="Ransdell A.S."/>
            <person name="Younus H."/>
            <person name="Chow J."/>
            <person name="Chiniquy J."/>
            <person name="Lipzen A."/>
            <person name="Tritt A."/>
            <person name="Sun H."/>
            <person name="Haridas S."/>
            <person name="LaButti K."/>
            <person name="Ohm R.A."/>
            <person name="Kues U."/>
            <person name="Blanchette R.A."/>
            <person name="Grigoriev I.V."/>
            <person name="Minto R.E."/>
            <person name="Hibbett D.S."/>
        </authorList>
    </citation>
    <scope>NUCLEOTIDE SEQUENCE [LARGE SCALE GENOMIC DNA]</scope>
    <source>
        <strain evidence="4 5">FP15055 ss-10</strain>
    </source>
</reference>
<gene>
    <name evidence="4" type="ORF">CYLTODRAFT_344356</name>
</gene>
<evidence type="ECO:0000256" key="2">
    <source>
        <dbReference type="SAM" id="Phobius"/>
    </source>
</evidence>
<dbReference type="InterPro" id="IPR051361">
    <property type="entry name" value="ThrE/Ser_Exporter"/>
</dbReference>
<accession>A0A0D7BPI9</accession>
<dbReference type="EMBL" id="KN880445">
    <property type="protein sequence ID" value="KIY72332.1"/>
    <property type="molecule type" value="Genomic_DNA"/>
</dbReference>
<dbReference type="Proteomes" id="UP000054007">
    <property type="component" value="Unassembled WGS sequence"/>
</dbReference>
<name>A0A0D7BPI9_9AGAR</name>
<sequence length="449" mass="48518">MQAYITRHLAEVAVRQEFILKLARAMMMLGAPSHRLRRQVIDAGHMLGLNVSAMHFPETMFISFEDTTTATSSVRFLRQASTLDLGRLAEAYELYWRATHNELCVADASKQLSDLMQRKHIYPWWFIMLCGGISASAMCGASFYGSFLDTVVVFPLGAAVIGIQHATAGHELFTNVQEIIIAAAFSFLSACLASTGKICYSAVTSSSVALVLPGMVALHGGLELMSRNLISGSVRLIYAVIYAIFVAFGLFVGAELFELMTEKPVSGLEDYYCSSVHTIEGPWWQRSSGVWWSFLTVPLVSLTLALCKYYPYKQWKELILIVFISCSGYTVSHLVEVTKFSGQGDVSAGVGAFAVGLIANLYGELFDGNAFVVMVVGISYLVPSAFGPNGLLAFVSLQSSGVAYAYVGAFSVGLRMVTVSIGLTVGLGLALLITHPIPSGVKDGGVFSM</sequence>
<feature type="domain" description="Threonine/serine exporter-like N-terminal" evidence="3">
    <location>
        <begin position="17"/>
        <end position="256"/>
    </location>
</feature>
<comment type="similarity">
    <text evidence="1">Belongs to the ThrE exporter (TC 2.A.79) family.</text>
</comment>
<dbReference type="STRING" id="1314674.A0A0D7BPI9"/>